<organism evidence="2 3">
    <name type="scientific">Perkinsus olseni</name>
    <name type="common">Perkinsus atlanticus</name>
    <dbReference type="NCBI Taxonomy" id="32597"/>
    <lineage>
        <taxon>Eukaryota</taxon>
        <taxon>Sar</taxon>
        <taxon>Alveolata</taxon>
        <taxon>Perkinsozoa</taxon>
        <taxon>Perkinsea</taxon>
        <taxon>Perkinsida</taxon>
        <taxon>Perkinsidae</taxon>
        <taxon>Perkinsus</taxon>
    </lineage>
</organism>
<dbReference type="EMBL" id="JABANP010000577">
    <property type="protein sequence ID" value="KAF4680739.1"/>
    <property type="molecule type" value="Genomic_DNA"/>
</dbReference>
<evidence type="ECO:0000256" key="1">
    <source>
        <dbReference type="SAM" id="Phobius"/>
    </source>
</evidence>
<name>A0A7J6NA13_PEROL</name>
<proteinExistence type="predicted"/>
<keyword evidence="1" id="KW-1133">Transmembrane helix</keyword>
<reference evidence="2 3" key="1">
    <citation type="submission" date="2020-04" db="EMBL/GenBank/DDBJ databases">
        <title>Perkinsus olseni comparative genomics.</title>
        <authorList>
            <person name="Bogema D.R."/>
        </authorList>
    </citation>
    <scope>NUCLEOTIDE SEQUENCE [LARGE SCALE GENOMIC DNA]</scope>
    <source>
        <strain evidence="2">00978-12</strain>
    </source>
</reference>
<accession>A0A7J6NA13</accession>
<dbReference type="Proteomes" id="UP000541610">
    <property type="component" value="Unassembled WGS sequence"/>
</dbReference>
<protein>
    <submittedName>
        <fullName evidence="2">Uncharacterized protein</fullName>
    </submittedName>
</protein>
<feature type="transmembrane region" description="Helical" evidence="1">
    <location>
        <begin position="159"/>
        <end position="176"/>
    </location>
</feature>
<keyword evidence="1" id="KW-0812">Transmembrane</keyword>
<evidence type="ECO:0000313" key="3">
    <source>
        <dbReference type="Proteomes" id="UP000541610"/>
    </source>
</evidence>
<sequence>MCRQDSPQRPSRSPRPLQLVETAGKDLHHFLQHHFEYVSPKADKIWHRSTVVGFSCFLLAIITGPAFILQHCFFGALVCLTESLASFAADYVFIEDDTHPAQRIDRYLCVVFVAVTWYDCIVGLSYSVVTMCLLMVPVFALLHFSRASTTKRQWVTRHFIWHLLGSTGVALTLLAGTPTWSHPHIKIFPVSAPKGVSFLLA</sequence>
<feature type="transmembrane region" description="Helical" evidence="1">
    <location>
        <begin position="106"/>
        <end position="139"/>
    </location>
</feature>
<feature type="transmembrane region" description="Helical" evidence="1">
    <location>
        <begin position="51"/>
        <end position="68"/>
    </location>
</feature>
<gene>
    <name evidence="2" type="ORF">FOZ60_013020</name>
</gene>
<dbReference type="AlphaFoldDB" id="A0A7J6NA13"/>
<keyword evidence="1" id="KW-0472">Membrane</keyword>
<evidence type="ECO:0000313" key="2">
    <source>
        <dbReference type="EMBL" id="KAF4680739.1"/>
    </source>
</evidence>
<comment type="caution">
    <text evidence="2">The sequence shown here is derived from an EMBL/GenBank/DDBJ whole genome shotgun (WGS) entry which is preliminary data.</text>
</comment>